<evidence type="ECO:0000313" key="3">
    <source>
        <dbReference type="EMBL" id="MBK0399507.1"/>
    </source>
</evidence>
<comment type="caution">
    <text evidence="3">The sequence shown here is derived from an EMBL/GenBank/DDBJ whole genome shotgun (WGS) entry which is preliminary data.</text>
</comment>
<feature type="compositionally biased region" description="Basic and acidic residues" evidence="1">
    <location>
        <begin position="10"/>
        <end position="21"/>
    </location>
</feature>
<evidence type="ECO:0000256" key="1">
    <source>
        <dbReference type="SAM" id="MobiDB-lite"/>
    </source>
</evidence>
<name>A0A8J7SFF5_9RHOB</name>
<dbReference type="AlphaFoldDB" id="A0A8J7SFF5"/>
<feature type="domain" description="DUF3631" evidence="2">
    <location>
        <begin position="204"/>
        <end position="384"/>
    </location>
</feature>
<dbReference type="RefSeq" id="WP_200609717.1">
    <property type="nucleotide sequence ID" value="NZ_JAEHHL010000006.1"/>
</dbReference>
<dbReference type="Pfam" id="PF12307">
    <property type="entry name" value="DUF3631"/>
    <property type="match status" value="1"/>
</dbReference>
<dbReference type="Proteomes" id="UP000655420">
    <property type="component" value="Unassembled WGS sequence"/>
</dbReference>
<proteinExistence type="predicted"/>
<evidence type="ECO:0000313" key="4">
    <source>
        <dbReference type="Proteomes" id="UP000655420"/>
    </source>
</evidence>
<feature type="compositionally biased region" description="Polar residues" evidence="1">
    <location>
        <begin position="388"/>
        <end position="414"/>
    </location>
</feature>
<sequence>MSDYWDEPERDPLGEDPKQDEPETPDLVETPDPWPSAVSGLELAEDVRAAFLAHVVFPSDADADAATLWAFGTYFMGIWRLWPKLLVQSPEKQCGKSTLLEEIEAHVWRGYITANITAAALFRIIEQWEPTLLIDEADRFLRNNEEANGILNAGHTRRHARVIRTVEVKGNHVPRAFSVWGAQVIATIGSQMDTLEDRSIRIGLRRRLSSEKVAKRPTDYFERRLIVRRKLARWADDNRIRIGALDMEAPDCGNHRAQDNWTPLFRIAAVLGGPWPERVSRAYLLKEASDGERDEPAGVMLLRDIMGLFEERGTDRLQSADIVSALVEMEDRPWPEWKQGKPLTANSVSRLLKRYGIRPRKIRFGAMSLNGYERGAIEAAFVRYCPQTSPQTGTPEQSNENNGLGAIQTGTESENVPDWNGAKPLKTNNCSGVPDGMRGLGEDWEGFE</sequence>
<keyword evidence="4" id="KW-1185">Reference proteome</keyword>
<feature type="region of interest" description="Disordered" evidence="1">
    <location>
        <begin position="1"/>
        <end position="33"/>
    </location>
</feature>
<protein>
    <submittedName>
        <fullName evidence="3">DUF3631 domain-containing protein</fullName>
    </submittedName>
</protein>
<accession>A0A8J7SFF5</accession>
<dbReference type="EMBL" id="JAEHHL010000006">
    <property type="protein sequence ID" value="MBK0399507.1"/>
    <property type="molecule type" value="Genomic_DNA"/>
</dbReference>
<reference evidence="3" key="1">
    <citation type="submission" date="2020-12" db="EMBL/GenBank/DDBJ databases">
        <title>Bacterial taxonomy.</title>
        <authorList>
            <person name="Pan X."/>
        </authorList>
    </citation>
    <scope>NUCLEOTIDE SEQUENCE</scope>
    <source>
        <strain evidence="3">M0105</strain>
    </source>
</reference>
<dbReference type="InterPro" id="IPR022081">
    <property type="entry name" value="DUF3631"/>
</dbReference>
<evidence type="ECO:0000259" key="2">
    <source>
        <dbReference type="Pfam" id="PF12307"/>
    </source>
</evidence>
<organism evidence="3 4">
    <name type="scientific">Thermohalobaculum xanthum</name>
    <dbReference type="NCBI Taxonomy" id="2753746"/>
    <lineage>
        <taxon>Bacteria</taxon>
        <taxon>Pseudomonadati</taxon>
        <taxon>Pseudomonadota</taxon>
        <taxon>Alphaproteobacteria</taxon>
        <taxon>Rhodobacterales</taxon>
        <taxon>Paracoccaceae</taxon>
        <taxon>Thermohalobaculum</taxon>
    </lineage>
</organism>
<feature type="region of interest" description="Disordered" evidence="1">
    <location>
        <begin position="388"/>
        <end position="448"/>
    </location>
</feature>
<gene>
    <name evidence="3" type="ORF">H0I76_09915</name>
</gene>